<comment type="subcellular location">
    <subcellularLocation>
        <location evidence="2">Cell membrane</location>
        <topology evidence="2">Multi-pass membrane protein</topology>
    </subcellularLocation>
</comment>
<evidence type="ECO:0000313" key="16">
    <source>
        <dbReference type="EMBL" id="RED56812.1"/>
    </source>
</evidence>
<keyword evidence="12" id="KW-0175">Coiled coil</keyword>
<keyword evidence="6" id="KW-0808">Transferase</keyword>
<keyword evidence="7" id="KW-0547">Nucleotide-binding</keyword>
<evidence type="ECO:0000256" key="3">
    <source>
        <dbReference type="ARBA" id="ARBA00012438"/>
    </source>
</evidence>
<feature type="domain" description="Histidine kinase" evidence="14">
    <location>
        <begin position="371"/>
        <end position="476"/>
    </location>
</feature>
<keyword evidence="17" id="KW-1185">Reference proteome</keyword>
<evidence type="ECO:0000256" key="1">
    <source>
        <dbReference type="ARBA" id="ARBA00000085"/>
    </source>
</evidence>
<dbReference type="Gene3D" id="6.10.340.10">
    <property type="match status" value="1"/>
</dbReference>
<dbReference type="PANTHER" id="PTHR34220:SF7">
    <property type="entry name" value="SENSOR HISTIDINE KINASE YPDA"/>
    <property type="match status" value="1"/>
</dbReference>
<evidence type="ECO:0000256" key="11">
    <source>
        <dbReference type="ARBA" id="ARBA00023136"/>
    </source>
</evidence>
<dbReference type="SMART" id="SM00304">
    <property type="entry name" value="HAMP"/>
    <property type="match status" value="1"/>
</dbReference>
<dbReference type="GO" id="GO:0005524">
    <property type="term" value="F:ATP binding"/>
    <property type="evidence" value="ECO:0007669"/>
    <property type="project" value="UniProtKB-KW"/>
</dbReference>
<name>A0A3D9I4V6_9BACL</name>
<proteinExistence type="predicted"/>
<dbReference type="SUPFAM" id="SSF55874">
    <property type="entry name" value="ATPase domain of HSP90 chaperone/DNA topoisomerase II/histidine kinase"/>
    <property type="match status" value="1"/>
</dbReference>
<dbReference type="InterPro" id="IPR003660">
    <property type="entry name" value="HAMP_dom"/>
</dbReference>
<keyword evidence="9" id="KW-0067">ATP-binding</keyword>
<dbReference type="RefSeq" id="WP_115994309.1">
    <property type="nucleotide sequence ID" value="NZ_QRDY01000012.1"/>
</dbReference>
<evidence type="ECO:0000256" key="12">
    <source>
        <dbReference type="SAM" id="Coils"/>
    </source>
</evidence>
<dbReference type="InterPro" id="IPR003594">
    <property type="entry name" value="HATPase_dom"/>
</dbReference>
<evidence type="ECO:0000256" key="13">
    <source>
        <dbReference type="SAM" id="Phobius"/>
    </source>
</evidence>
<dbReference type="InterPro" id="IPR005467">
    <property type="entry name" value="His_kinase_dom"/>
</dbReference>
<accession>A0A3D9I4V6</accession>
<dbReference type="AlphaFoldDB" id="A0A3D9I4V6"/>
<dbReference type="CDD" id="cd06225">
    <property type="entry name" value="HAMP"/>
    <property type="match status" value="1"/>
</dbReference>
<evidence type="ECO:0000259" key="14">
    <source>
        <dbReference type="PROSITE" id="PS50109"/>
    </source>
</evidence>
<keyword evidence="4" id="KW-1003">Cell membrane</keyword>
<dbReference type="PRINTS" id="PR00344">
    <property type="entry name" value="BCTRLSENSOR"/>
</dbReference>
<evidence type="ECO:0000256" key="6">
    <source>
        <dbReference type="ARBA" id="ARBA00022679"/>
    </source>
</evidence>
<keyword evidence="5" id="KW-0597">Phosphoprotein</keyword>
<feature type="domain" description="HAMP" evidence="15">
    <location>
        <begin position="198"/>
        <end position="250"/>
    </location>
</feature>
<gene>
    <name evidence="16" type="ORF">DFP95_112103</name>
</gene>
<feature type="coiled-coil region" evidence="12">
    <location>
        <begin position="245"/>
        <end position="280"/>
    </location>
</feature>
<comment type="catalytic activity">
    <reaction evidence="1">
        <text>ATP + protein L-histidine = ADP + protein N-phospho-L-histidine.</text>
        <dbReference type="EC" id="2.7.13.3"/>
    </reaction>
</comment>
<dbReference type="PROSITE" id="PS50109">
    <property type="entry name" value="HIS_KIN"/>
    <property type="match status" value="1"/>
</dbReference>
<organism evidence="16 17">
    <name type="scientific">Cohnella lupini</name>
    <dbReference type="NCBI Taxonomy" id="1294267"/>
    <lineage>
        <taxon>Bacteria</taxon>
        <taxon>Bacillati</taxon>
        <taxon>Bacillota</taxon>
        <taxon>Bacilli</taxon>
        <taxon>Bacillales</taxon>
        <taxon>Paenibacillaceae</taxon>
        <taxon>Cohnella</taxon>
    </lineage>
</organism>
<evidence type="ECO:0000256" key="8">
    <source>
        <dbReference type="ARBA" id="ARBA00022777"/>
    </source>
</evidence>
<dbReference type="EMBL" id="QRDY01000012">
    <property type="protein sequence ID" value="RED56812.1"/>
    <property type="molecule type" value="Genomic_DNA"/>
</dbReference>
<dbReference type="SUPFAM" id="SSF158472">
    <property type="entry name" value="HAMP domain-like"/>
    <property type="match status" value="1"/>
</dbReference>
<keyword evidence="13" id="KW-1133">Transmembrane helix</keyword>
<protein>
    <recommendedName>
        <fullName evidence="3">histidine kinase</fullName>
        <ecNumber evidence="3">2.7.13.3</ecNumber>
    </recommendedName>
</protein>
<evidence type="ECO:0000256" key="5">
    <source>
        <dbReference type="ARBA" id="ARBA00022553"/>
    </source>
</evidence>
<evidence type="ECO:0000259" key="15">
    <source>
        <dbReference type="PROSITE" id="PS50885"/>
    </source>
</evidence>
<dbReference type="InterPro" id="IPR050640">
    <property type="entry name" value="Bact_2-comp_sensor_kinase"/>
</dbReference>
<keyword evidence="13" id="KW-0812">Transmembrane</keyword>
<dbReference type="Pfam" id="PF06580">
    <property type="entry name" value="His_kinase"/>
    <property type="match status" value="1"/>
</dbReference>
<feature type="transmembrane region" description="Helical" evidence="13">
    <location>
        <begin position="9"/>
        <end position="29"/>
    </location>
</feature>
<keyword evidence="8" id="KW-0418">Kinase</keyword>
<keyword evidence="11 13" id="KW-0472">Membrane</keyword>
<sequence>MSSIQRKIWTLAAVVLFIMVAIWTTLTYYNQKTQTQYNDILQRYLRMNEVTNASQQTITALNNYLQSPSQANLDLLDRSKQQIRKARVEVLVLRNSDNDFALTNYMNLIDSLVETTDRSLMFQSEKETEDSAKAFSEATRISKYISDMTLTLLDTELKTYDRFYRGIIEQSSELNKLGVWMLLLITLLLLLFTYWFSLSITRPVLKLTQAAKELSRGRFDLQIEVASNDEISFLAKMFDRMRININNLISEIQQKAQLENELQQNKLLLQESQLRSLQSQINPHFLFNTLDTLSKKAYLEGSEETSDLLASVAGLLRYSLKRLDRSVTLYDEVKVLKQYMEIQKARFTDRLEFHANIDETCLYVQIPGLTLQPIVENAVIHAVEPEEDGGAIWFSIRDGDDRVTIEIEDDGPGMTELKIKQILEEHVVETEGHSTGIGFSNVVRRLRLFYGREDVIEIESGSGRGTKVILKIPKTRGNEKYDKAPDRG</sequence>
<dbReference type="InterPro" id="IPR036890">
    <property type="entry name" value="HATPase_C_sf"/>
</dbReference>
<comment type="caution">
    <text evidence="16">The sequence shown here is derived from an EMBL/GenBank/DDBJ whole genome shotgun (WGS) entry which is preliminary data.</text>
</comment>
<dbReference type="SMART" id="SM00387">
    <property type="entry name" value="HATPase_c"/>
    <property type="match status" value="1"/>
</dbReference>
<dbReference type="Pfam" id="PF00672">
    <property type="entry name" value="HAMP"/>
    <property type="match status" value="1"/>
</dbReference>
<dbReference type="GO" id="GO:0005886">
    <property type="term" value="C:plasma membrane"/>
    <property type="evidence" value="ECO:0007669"/>
    <property type="project" value="UniProtKB-SubCell"/>
</dbReference>
<evidence type="ECO:0000256" key="7">
    <source>
        <dbReference type="ARBA" id="ARBA00022741"/>
    </source>
</evidence>
<dbReference type="PANTHER" id="PTHR34220">
    <property type="entry name" value="SENSOR HISTIDINE KINASE YPDA"/>
    <property type="match status" value="1"/>
</dbReference>
<dbReference type="PROSITE" id="PS50885">
    <property type="entry name" value="HAMP"/>
    <property type="match status" value="1"/>
</dbReference>
<dbReference type="Proteomes" id="UP000256869">
    <property type="component" value="Unassembled WGS sequence"/>
</dbReference>
<evidence type="ECO:0000256" key="4">
    <source>
        <dbReference type="ARBA" id="ARBA00022475"/>
    </source>
</evidence>
<dbReference type="OrthoDB" id="9776552at2"/>
<evidence type="ECO:0000256" key="10">
    <source>
        <dbReference type="ARBA" id="ARBA00023012"/>
    </source>
</evidence>
<feature type="transmembrane region" description="Helical" evidence="13">
    <location>
        <begin position="177"/>
        <end position="196"/>
    </location>
</feature>
<dbReference type="EC" id="2.7.13.3" evidence="3"/>
<keyword evidence="10" id="KW-0902">Two-component regulatory system</keyword>
<evidence type="ECO:0000313" key="17">
    <source>
        <dbReference type="Proteomes" id="UP000256869"/>
    </source>
</evidence>
<dbReference type="InterPro" id="IPR010559">
    <property type="entry name" value="Sig_transdc_His_kin_internal"/>
</dbReference>
<evidence type="ECO:0000256" key="2">
    <source>
        <dbReference type="ARBA" id="ARBA00004651"/>
    </source>
</evidence>
<dbReference type="InterPro" id="IPR004358">
    <property type="entry name" value="Sig_transdc_His_kin-like_C"/>
</dbReference>
<reference evidence="16 17" key="1">
    <citation type="submission" date="2018-07" db="EMBL/GenBank/DDBJ databases">
        <title>Genomic Encyclopedia of Type Strains, Phase III (KMG-III): the genomes of soil and plant-associated and newly described type strains.</title>
        <authorList>
            <person name="Whitman W."/>
        </authorList>
    </citation>
    <scope>NUCLEOTIDE SEQUENCE [LARGE SCALE GENOMIC DNA]</scope>
    <source>
        <strain evidence="16 17">CECT 8236</strain>
    </source>
</reference>
<evidence type="ECO:0000256" key="9">
    <source>
        <dbReference type="ARBA" id="ARBA00022840"/>
    </source>
</evidence>
<dbReference type="Pfam" id="PF02518">
    <property type="entry name" value="HATPase_c"/>
    <property type="match status" value="1"/>
</dbReference>
<dbReference type="Gene3D" id="3.30.565.10">
    <property type="entry name" value="Histidine kinase-like ATPase, C-terminal domain"/>
    <property type="match status" value="1"/>
</dbReference>
<dbReference type="GO" id="GO:0000155">
    <property type="term" value="F:phosphorelay sensor kinase activity"/>
    <property type="evidence" value="ECO:0007669"/>
    <property type="project" value="InterPro"/>
</dbReference>